<evidence type="ECO:0000256" key="14">
    <source>
        <dbReference type="SAM" id="MobiDB-lite"/>
    </source>
</evidence>
<comment type="catalytic activity">
    <reaction evidence="1 13">
        <text>Hydrolysis of terminal, non-reducing beta-D-glucosyl residues with release of beta-D-glucose.</text>
        <dbReference type="EC" id="3.2.1.21"/>
    </reaction>
</comment>
<evidence type="ECO:0000256" key="7">
    <source>
        <dbReference type="ARBA" id="ARBA00022801"/>
    </source>
</evidence>
<comment type="caution">
    <text evidence="16">The sequence shown here is derived from an EMBL/GenBank/DDBJ whole genome shotgun (WGS) entry which is preliminary data.</text>
</comment>
<dbReference type="GO" id="GO:0008422">
    <property type="term" value="F:beta-glucosidase activity"/>
    <property type="evidence" value="ECO:0007669"/>
    <property type="project" value="UniProtKB-EC"/>
</dbReference>
<dbReference type="Gene3D" id="3.40.50.1700">
    <property type="entry name" value="Glycoside hydrolase family 3 C-terminal domain"/>
    <property type="match status" value="1"/>
</dbReference>
<keyword evidence="7 13" id="KW-0378">Hydrolase</keyword>
<dbReference type="GO" id="GO:0030245">
    <property type="term" value="P:cellulose catabolic process"/>
    <property type="evidence" value="ECO:0007669"/>
    <property type="project" value="UniProtKB-KW"/>
</dbReference>
<dbReference type="InterPro" id="IPR001611">
    <property type="entry name" value="Leu-rich_rpt"/>
</dbReference>
<dbReference type="PANTHER" id="PTHR42715">
    <property type="entry name" value="BETA-GLUCOSIDASE"/>
    <property type="match status" value="1"/>
</dbReference>
<name>A0AA91T1C1_CLALS</name>
<feature type="region of interest" description="Disordered" evidence="14">
    <location>
        <begin position="240"/>
        <end position="265"/>
    </location>
</feature>
<dbReference type="Pfam" id="PF14310">
    <property type="entry name" value="Fn3-like"/>
    <property type="match status" value="1"/>
</dbReference>
<dbReference type="Proteomes" id="UP000195602">
    <property type="component" value="Unassembled WGS sequence"/>
</dbReference>
<sequence length="1492" mass="165404">MGTFGNDASIEGDVYLQKLATYIRRNEEGLANGLLCFSKVKTPNKVKPLRPSFTIHHLYYLTDRIENSSLGVDVGPLNIKLDTPNHEPTFISFMANNARNSRHFDSDARSISSISSVKSIVSSASVYWRSLAFSKDPKVIQKDLKYLYSSFTKIPCLILNPKTKINSISGYEEFPCDTSVPLKMFKNLQVLELVEYEPNEVFGWHILSEQLRILIIRNSKVSDITEILFSLVVDDENGRSAFNNSRQTKKHEHDEHGNNKYARRDRAMTSMAYPSSRDQHLPDTRTNTSSFTASGSERYHVMLPDNKWFYLKQLTVCESSISSIPSFAFKPLHNLVKLNLSNNLLEDLPDGLDQLVNVKYMNFADNYITSLRKLPSNLKHLTTLNFNNNKITNIEGLEKLRNVDKIDLRRNKLSSMSSLRPILMQIVNEDSVLSNIFISGNQLPKTYRVDLFNLMNGAKPKNMIKIDDSRPGYFENAMLLDAEGAKKCYEKFMNIETHDAPISPAQENIVSVPLPKSPEKRHRRVKSGSSVDEITPKVASMHLQELENSISRKHASVMTTASTTSTVKSPTKAPAVGATRGSISPSPSMLLPKSVSKSGPLPLLPNQNLGNHANFGNTKIPSITRQSFHTPMINQNMNGSSSTLKSSSTMTRLDLDSTSIQNPAPTLGGRIDGVWQDAYSKVRKLVSRMTILEKVNLTTGTGFASGPCSGNTGSVPRLGIPSFCLQDGPNGVHATDFVTHYPSGLATGSTFNKALMYLKGKAIGREFRGKNVHMALAPVVGPIGLKAQGGRNWESFGADPYLQGVGGGQMVKGMQEEGVVAVVKHFIANEQEYFRQEGEHPADIVASISSDIDERTLHEVFMWPFADVVRAGCGGIVCSFNRVNGTYSCENSYLLGKMLKEELGFQGFVVSDWGAQHSGVNSALAGLDMSMPGDIYDEWLEGKSFWGSSLTKAVYNNSVSQERLDDMASRILAPFFASAGLYLPMENEVPNFSSWTLDTYGPQFPIQKTGPIVQQNKHVDVRSTFGDDIALGLAREAIILLKNEGNSLPIRKNIRKMLVAGLGAGQDPDGLNCRDGTCSNGFLTSGWGSAAVRNALTITPFQAIAQKAHSRGILVEYNHNNWNLEAIDEMQEVDMAVVVVNAASGEGHIEIDGNYGDRKNISLWHNGDELIKHVAEKCSRTVVIVNAVGPVDMEPWINHKNVVAVLFTAPLGQFGGVALAEVLFGEVNPSGKLPFTIAKKKSHYVPLVTESEDEEPHDDMKRGFYLDYRYFDKHSISPRFCFGHGLSYSEFVFSDLRIKEKNQPLQFLSPGKNYLPVTSRNKEDNRDPEEALFPENLQRQPGFIYPYLEEESLSDSDEEDFSYPPGYSTTHQSTPSTAGGGLGGNPSLWTQVYDISARVTNIGRYGGAYSVQLYIEFPNSEFISPPKILRGFDKVYLEPHSNGTVHFPILQRDLSVWNTEKAQWVIQKGVYRISIASSSEKVELYGEIDLSG</sequence>
<evidence type="ECO:0000256" key="13">
    <source>
        <dbReference type="RuleBase" id="RU361161"/>
    </source>
</evidence>
<accession>A0AA91T1C1</accession>
<dbReference type="Gene3D" id="3.80.10.10">
    <property type="entry name" value="Ribonuclease Inhibitor"/>
    <property type="match status" value="1"/>
</dbReference>
<feature type="region of interest" description="Disordered" evidence="14">
    <location>
        <begin position="560"/>
        <end position="589"/>
    </location>
</feature>
<dbReference type="SUPFAM" id="SSF52279">
    <property type="entry name" value="Beta-D-glucan exohydrolase, C-terminal domain"/>
    <property type="match status" value="1"/>
</dbReference>
<dbReference type="Pfam" id="PF12799">
    <property type="entry name" value="LRR_4"/>
    <property type="match status" value="1"/>
</dbReference>
<proteinExistence type="inferred from homology"/>
<evidence type="ECO:0000256" key="5">
    <source>
        <dbReference type="ARBA" id="ARBA00022614"/>
    </source>
</evidence>
<evidence type="ECO:0000256" key="9">
    <source>
        <dbReference type="ARBA" id="ARBA00023180"/>
    </source>
</evidence>
<evidence type="ECO:0000256" key="12">
    <source>
        <dbReference type="ARBA" id="ARBA00023326"/>
    </source>
</evidence>
<evidence type="ECO:0000256" key="10">
    <source>
        <dbReference type="ARBA" id="ARBA00023277"/>
    </source>
</evidence>
<dbReference type="InterPro" id="IPR036881">
    <property type="entry name" value="Glyco_hydro_3_C_sf"/>
</dbReference>
<dbReference type="InterPro" id="IPR017853">
    <property type="entry name" value="GH"/>
</dbReference>
<dbReference type="SUPFAM" id="SSF52058">
    <property type="entry name" value="L domain-like"/>
    <property type="match status" value="1"/>
</dbReference>
<dbReference type="SMART" id="SM00365">
    <property type="entry name" value="LRR_SD22"/>
    <property type="match status" value="3"/>
</dbReference>
<evidence type="ECO:0000256" key="6">
    <source>
        <dbReference type="ARBA" id="ARBA00022737"/>
    </source>
</evidence>
<dbReference type="Gene3D" id="2.60.40.10">
    <property type="entry name" value="Immunoglobulins"/>
    <property type="match status" value="1"/>
</dbReference>
<dbReference type="InterPro" id="IPR013783">
    <property type="entry name" value="Ig-like_fold"/>
</dbReference>
<feature type="region of interest" description="Disordered" evidence="14">
    <location>
        <begin position="1353"/>
        <end position="1381"/>
    </location>
</feature>
<dbReference type="Pfam" id="PF01915">
    <property type="entry name" value="Glyco_hydro_3_C"/>
    <property type="match status" value="1"/>
</dbReference>
<dbReference type="InterPro" id="IPR002772">
    <property type="entry name" value="Glyco_hydro_3_C"/>
</dbReference>
<dbReference type="SMART" id="SM01217">
    <property type="entry name" value="Fn3_like"/>
    <property type="match status" value="1"/>
</dbReference>
<dbReference type="PROSITE" id="PS51450">
    <property type="entry name" value="LRR"/>
    <property type="match status" value="2"/>
</dbReference>
<comment type="pathway">
    <text evidence="2 13">Glycan metabolism; cellulose degradation.</text>
</comment>
<dbReference type="EC" id="3.2.1.21" evidence="4 13"/>
<evidence type="ECO:0000259" key="15">
    <source>
        <dbReference type="SMART" id="SM01217"/>
    </source>
</evidence>
<dbReference type="PRINTS" id="PR00133">
    <property type="entry name" value="GLHYDRLASE3"/>
</dbReference>
<comment type="similarity">
    <text evidence="3 13">Belongs to the glycosyl hydrolase 3 family.</text>
</comment>
<evidence type="ECO:0000256" key="1">
    <source>
        <dbReference type="ARBA" id="ARBA00000448"/>
    </source>
</evidence>
<dbReference type="InterPro" id="IPR025875">
    <property type="entry name" value="Leu-rich_rpt_4"/>
</dbReference>
<feature type="compositionally biased region" description="Basic and acidic residues" evidence="14">
    <location>
        <begin position="1320"/>
        <end position="1329"/>
    </location>
</feature>
<dbReference type="PROSITE" id="PS00775">
    <property type="entry name" value="GLYCOSYL_HYDROL_F3"/>
    <property type="match status" value="1"/>
</dbReference>
<dbReference type="InterPro" id="IPR050288">
    <property type="entry name" value="Cellulose_deg_GH3"/>
</dbReference>
<evidence type="ECO:0000313" key="17">
    <source>
        <dbReference type="Proteomes" id="UP000195602"/>
    </source>
</evidence>
<feature type="compositionally biased region" description="Polar residues" evidence="14">
    <location>
        <begin position="1367"/>
        <end position="1377"/>
    </location>
</feature>
<dbReference type="InterPro" id="IPR032675">
    <property type="entry name" value="LRR_dom_sf"/>
</dbReference>
<evidence type="ECO:0000313" key="16">
    <source>
        <dbReference type="EMBL" id="OVF07906.1"/>
    </source>
</evidence>
<dbReference type="InterPro" id="IPR003591">
    <property type="entry name" value="Leu-rich_rpt_typical-subtyp"/>
</dbReference>
<keyword evidence="9" id="KW-0325">Glycoprotein</keyword>
<dbReference type="FunFam" id="3.20.20.300:FF:000002">
    <property type="entry name" value="Probable beta-glucosidase"/>
    <property type="match status" value="1"/>
</dbReference>
<dbReference type="KEGG" id="clus:A9F13_10g00264"/>
<keyword evidence="12 13" id="KW-0624">Polysaccharide degradation</keyword>
<protein>
    <recommendedName>
        <fullName evidence="4 13">beta-glucosidase</fullName>
        <ecNumber evidence="4 13">3.2.1.21</ecNumber>
    </recommendedName>
</protein>
<keyword evidence="5" id="KW-0433">Leucine-rich repeat</keyword>
<feature type="compositionally biased region" description="Low complexity" evidence="14">
    <location>
        <begin position="560"/>
        <end position="574"/>
    </location>
</feature>
<keyword evidence="6" id="KW-0677">Repeat</keyword>
<dbReference type="PANTHER" id="PTHR42715:SF2">
    <property type="entry name" value="BETA-GLUCOSIDASE F-RELATED"/>
    <property type="match status" value="1"/>
</dbReference>
<dbReference type="InterPro" id="IPR026891">
    <property type="entry name" value="Fn3-like"/>
</dbReference>
<dbReference type="Pfam" id="PF13855">
    <property type="entry name" value="LRR_8"/>
    <property type="match status" value="1"/>
</dbReference>
<feature type="domain" description="Fibronectin type III-like" evidence="15">
    <location>
        <begin position="1409"/>
        <end position="1479"/>
    </location>
</feature>
<organism evidence="16 17">
    <name type="scientific">Clavispora lusitaniae</name>
    <name type="common">Candida lusitaniae</name>
    <dbReference type="NCBI Taxonomy" id="36911"/>
    <lineage>
        <taxon>Eukaryota</taxon>
        <taxon>Fungi</taxon>
        <taxon>Dikarya</taxon>
        <taxon>Ascomycota</taxon>
        <taxon>Saccharomycotina</taxon>
        <taxon>Pichiomycetes</taxon>
        <taxon>Metschnikowiaceae</taxon>
        <taxon>Clavispora</taxon>
    </lineage>
</organism>
<keyword evidence="8" id="KW-0136">Cellulose degradation</keyword>
<keyword evidence="11 13" id="KW-0326">Glycosidase</keyword>
<dbReference type="InterPro" id="IPR019800">
    <property type="entry name" value="Glyco_hydro_3_AS"/>
</dbReference>
<evidence type="ECO:0000256" key="3">
    <source>
        <dbReference type="ARBA" id="ARBA00005336"/>
    </source>
</evidence>
<evidence type="ECO:0000256" key="11">
    <source>
        <dbReference type="ARBA" id="ARBA00023295"/>
    </source>
</evidence>
<dbReference type="SUPFAM" id="SSF51445">
    <property type="entry name" value="(Trans)glycosidases"/>
    <property type="match status" value="1"/>
</dbReference>
<evidence type="ECO:0000256" key="4">
    <source>
        <dbReference type="ARBA" id="ARBA00012744"/>
    </source>
</evidence>
<dbReference type="InterPro" id="IPR001764">
    <property type="entry name" value="Glyco_hydro_3_N"/>
</dbReference>
<dbReference type="SMART" id="SM00369">
    <property type="entry name" value="LRR_TYP"/>
    <property type="match status" value="2"/>
</dbReference>
<feature type="compositionally biased region" description="Basic and acidic residues" evidence="14">
    <location>
        <begin position="251"/>
        <end position="265"/>
    </location>
</feature>
<dbReference type="EMBL" id="LYUB02000010">
    <property type="protein sequence ID" value="OVF07906.1"/>
    <property type="molecule type" value="Genomic_DNA"/>
</dbReference>
<dbReference type="Gene3D" id="3.20.20.300">
    <property type="entry name" value="Glycoside hydrolase, family 3, N-terminal domain"/>
    <property type="match status" value="1"/>
</dbReference>
<evidence type="ECO:0000256" key="8">
    <source>
        <dbReference type="ARBA" id="ARBA00023001"/>
    </source>
</evidence>
<gene>
    <name evidence="16" type="ORF">A9F13_10g00264</name>
</gene>
<evidence type="ECO:0000256" key="2">
    <source>
        <dbReference type="ARBA" id="ARBA00004987"/>
    </source>
</evidence>
<keyword evidence="10 13" id="KW-0119">Carbohydrate metabolism</keyword>
<feature type="region of interest" description="Disordered" evidence="14">
    <location>
        <begin position="1316"/>
        <end position="1335"/>
    </location>
</feature>
<dbReference type="Pfam" id="PF00933">
    <property type="entry name" value="Glyco_hydro_3"/>
    <property type="match status" value="1"/>
</dbReference>
<reference evidence="16 17" key="1">
    <citation type="submission" date="2017-04" db="EMBL/GenBank/DDBJ databases">
        <title>Draft genome of the yeast Clavispora lusitaniae type strain CBS 6936.</title>
        <authorList>
            <person name="Durrens P."/>
            <person name="Klopp C."/>
            <person name="Biteau N."/>
            <person name="Fitton-Ouhabi V."/>
            <person name="Dementhon K."/>
            <person name="Accoceberry I."/>
            <person name="Sherman D.J."/>
            <person name="Noel T."/>
        </authorList>
    </citation>
    <scope>NUCLEOTIDE SEQUENCE [LARGE SCALE GENOMIC DNA]</scope>
    <source>
        <strain evidence="16 17">CBS 6936</strain>
    </source>
</reference>
<dbReference type="InterPro" id="IPR036962">
    <property type="entry name" value="Glyco_hydro_3_N_sf"/>
</dbReference>